<dbReference type="EMBL" id="CP038852">
    <property type="protein sequence ID" value="QIZ21505.1"/>
    <property type="molecule type" value="Genomic_DNA"/>
</dbReference>
<sequence>MNFSLEVGPQTDLDTLPPVKDVYVTMLPGGDYKETADQSAELVKKGFNPVPHFPARSITDDAQLKDYIARCKDVGAKQALVIGGSREPVGKFDSSIQILETGFFDGIKIGIAGHPEGSQDISDKELEKAMIDKKPYADYIVTQWLLDSQPIVDFISKQSVPVHVGITGPMKITSLIKFANIVGAKNSINFLKSNFSKALDLLKPKDPNELIGKVKEFTGNFHIYTFGGLKETNKWLKENGYV</sequence>
<dbReference type="InterPro" id="IPR029041">
    <property type="entry name" value="FAD-linked_oxidoreductase-like"/>
</dbReference>
<keyword evidence="1" id="KW-0560">Oxidoreductase</keyword>
<dbReference type="GO" id="GO:0016491">
    <property type="term" value="F:oxidoreductase activity"/>
    <property type="evidence" value="ECO:0007669"/>
    <property type="project" value="UniProtKB-KW"/>
</dbReference>
<proteinExistence type="predicted"/>
<evidence type="ECO:0000256" key="1">
    <source>
        <dbReference type="ARBA" id="ARBA00023002"/>
    </source>
</evidence>
<accession>A0A6H1Q5L9</accession>
<evidence type="ECO:0000313" key="2">
    <source>
        <dbReference type="EMBL" id="QIZ21505.1"/>
    </source>
</evidence>
<dbReference type="AlphaFoldDB" id="A0A6H1Q5L9"/>
<organism evidence="2 3">
    <name type="scientific">Candidatus Pelagibacter giovannonii</name>
    <dbReference type="NCBI Taxonomy" id="2563896"/>
    <lineage>
        <taxon>Bacteria</taxon>
        <taxon>Pseudomonadati</taxon>
        <taxon>Pseudomonadota</taxon>
        <taxon>Alphaproteobacteria</taxon>
        <taxon>Candidatus Pelagibacterales</taxon>
        <taxon>Candidatus Pelagibacteraceae</taxon>
        <taxon>Candidatus Pelagibacter</taxon>
    </lineage>
</organism>
<gene>
    <name evidence="2" type="ORF">E5R92_06895</name>
</gene>
<dbReference type="Proteomes" id="UP000501094">
    <property type="component" value="Chromosome"/>
</dbReference>
<evidence type="ECO:0000313" key="3">
    <source>
        <dbReference type="Proteomes" id="UP000501094"/>
    </source>
</evidence>
<keyword evidence="3" id="KW-1185">Reference proteome</keyword>
<dbReference type="Gene3D" id="3.20.20.220">
    <property type="match status" value="1"/>
</dbReference>
<reference evidence="2 3" key="1">
    <citation type="journal article" date="2020" name="Nat. Microbiol.">
        <title>Lysogenic host-virus interactions in SAR11 marine bacteria.</title>
        <authorList>
            <person name="Morris R.M."/>
            <person name="Cain K.R."/>
            <person name="Hvorecny K.L."/>
            <person name="Kollman J.M."/>
        </authorList>
    </citation>
    <scope>NUCLEOTIDE SEQUENCE [LARGE SCALE GENOMIC DNA]</scope>
    <source>
        <strain evidence="2 3">NP1</strain>
    </source>
</reference>
<protein>
    <submittedName>
        <fullName evidence="2">Methylenetetrahydrofolate reductase</fullName>
    </submittedName>
</protein>
<dbReference type="SUPFAM" id="SSF51730">
    <property type="entry name" value="FAD-linked oxidoreductase"/>
    <property type="match status" value="1"/>
</dbReference>
<name>A0A6H1Q5L9_9PROT</name>
<dbReference type="KEGG" id="peg:E5R92_06895"/>
<dbReference type="RefSeq" id="WP_168607362.1">
    <property type="nucleotide sequence ID" value="NZ_CP038852.1"/>
</dbReference>